<organism evidence="2 3">
    <name type="scientific">Sporosarcina psychrophila</name>
    <name type="common">Bacillus psychrophilus</name>
    <dbReference type="NCBI Taxonomy" id="1476"/>
    <lineage>
        <taxon>Bacteria</taxon>
        <taxon>Bacillati</taxon>
        <taxon>Bacillota</taxon>
        <taxon>Bacilli</taxon>
        <taxon>Bacillales</taxon>
        <taxon>Caryophanaceae</taxon>
        <taxon>Sporosarcina</taxon>
    </lineage>
</organism>
<dbReference type="CDD" id="cd04301">
    <property type="entry name" value="NAT_SF"/>
    <property type="match status" value="1"/>
</dbReference>
<sequence length="146" mass="16572">MFEVRFATSDLEQEDAFSVRRKVFVEEQGVPLDLELDHFDKTAAHFVVYSSDSPIGAGRIREINDGIGKVERVCVLVEYRGKHLGNLVMHALEEHATKTGMNKIILNAQSYAVPFYEKLGYVITSPEFMDADIPHRAMEKIMVRKA</sequence>
<dbReference type="InterPro" id="IPR000182">
    <property type="entry name" value="GNAT_dom"/>
</dbReference>
<dbReference type="PANTHER" id="PTHR13355">
    <property type="entry name" value="GLUCOSAMINE 6-PHOSPHATE N-ACETYLTRANSFERASE"/>
    <property type="match status" value="1"/>
</dbReference>
<name>A0A921KF10_SPOPS</name>
<feature type="domain" description="N-acetyltransferase" evidence="1">
    <location>
        <begin position="2"/>
        <end position="143"/>
    </location>
</feature>
<dbReference type="InterPro" id="IPR016181">
    <property type="entry name" value="Acyl_CoA_acyltransferase"/>
</dbReference>
<reference evidence="2" key="2">
    <citation type="submission" date="2021-09" db="EMBL/GenBank/DDBJ databases">
        <authorList>
            <person name="Gilroy R."/>
        </authorList>
    </citation>
    <scope>NUCLEOTIDE SEQUENCE</scope>
    <source>
        <strain evidence="2">CHK171-7178</strain>
    </source>
</reference>
<dbReference type="SUPFAM" id="SSF55729">
    <property type="entry name" value="Acyl-CoA N-acyltransferases (Nat)"/>
    <property type="match status" value="1"/>
</dbReference>
<dbReference type="EMBL" id="DYWT01000210">
    <property type="protein sequence ID" value="HJF32699.1"/>
    <property type="molecule type" value="Genomic_DNA"/>
</dbReference>
<gene>
    <name evidence="2" type="ORF">K8V56_13125</name>
</gene>
<dbReference type="Proteomes" id="UP000698173">
    <property type="component" value="Unassembled WGS sequence"/>
</dbReference>
<reference evidence="2" key="1">
    <citation type="journal article" date="2021" name="PeerJ">
        <title>Extensive microbial diversity within the chicken gut microbiome revealed by metagenomics and culture.</title>
        <authorList>
            <person name="Gilroy R."/>
            <person name="Ravi A."/>
            <person name="Getino M."/>
            <person name="Pursley I."/>
            <person name="Horton D.L."/>
            <person name="Alikhan N.F."/>
            <person name="Baker D."/>
            <person name="Gharbi K."/>
            <person name="Hall N."/>
            <person name="Watson M."/>
            <person name="Adriaenssens E.M."/>
            <person name="Foster-Nyarko E."/>
            <person name="Jarju S."/>
            <person name="Secka A."/>
            <person name="Antonio M."/>
            <person name="Oren A."/>
            <person name="Chaudhuri R.R."/>
            <person name="La Ragione R."/>
            <person name="Hildebrand F."/>
            <person name="Pallen M.J."/>
        </authorList>
    </citation>
    <scope>NUCLEOTIDE SEQUENCE</scope>
    <source>
        <strain evidence="2">CHK171-7178</strain>
    </source>
</reference>
<dbReference type="Pfam" id="PF13673">
    <property type="entry name" value="Acetyltransf_10"/>
    <property type="match status" value="1"/>
</dbReference>
<evidence type="ECO:0000259" key="1">
    <source>
        <dbReference type="PROSITE" id="PS51186"/>
    </source>
</evidence>
<dbReference type="Gene3D" id="3.40.630.30">
    <property type="match status" value="1"/>
</dbReference>
<dbReference type="GO" id="GO:0004343">
    <property type="term" value="F:glucosamine 6-phosphate N-acetyltransferase activity"/>
    <property type="evidence" value="ECO:0007669"/>
    <property type="project" value="TreeGrafter"/>
</dbReference>
<dbReference type="PROSITE" id="PS51186">
    <property type="entry name" value="GNAT"/>
    <property type="match status" value="1"/>
</dbReference>
<dbReference type="AlphaFoldDB" id="A0A921KF10"/>
<comment type="caution">
    <text evidence="2">The sequence shown here is derived from an EMBL/GenBank/DDBJ whole genome shotgun (WGS) entry which is preliminary data.</text>
</comment>
<evidence type="ECO:0000313" key="3">
    <source>
        <dbReference type="Proteomes" id="UP000698173"/>
    </source>
</evidence>
<accession>A0A921KF10</accession>
<protein>
    <submittedName>
        <fullName evidence="2">GNAT family N-acetyltransferase</fullName>
    </submittedName>
</protein>
<dbReference type="PANTHER" id="PTHR13355:SF11">
    <property type="entry name" value="GLUCOSAMINE 6-PHOSPHATE N-ACETYLTRANSFERASE"/>
    <property type="match status" value="1"/>
</dbReference>
<dbReference type="InterPro" id="IPR039143">
    <property type="entry name" value="GNPNAT1-like"/>
</dbReference>
<proteinExistence type="predicted"/>
<evidence type="ECO:0000313" key="2">
    <source>
        <dbReference type="EMBL" id="HJF32699.1"/>
    </source>
</evidence>